<evidence type="ECO:0000313" key="1">
    <source>
        <dbReference type="EMBL" id="KAL0001325.1"/>
    </source>
</evidence>
<evidence type="ECO:0008006" key="3">
    <source>
        <dbReference type="Google" id="ProtNLM"/>
    </source>
</evidence>
<accession>A0AAW2CW11</accession>
<dbReference type="EMBL" id="JAZDWU010000005">
    <property type="protein sequence ID" value="KAL0001325.1"/>
    <property type="molecule type" value="Genomic_DNA"/>
</dbReference>
<comment type="caution">
    <text evidence="1">The sequence shown here is derived from an EMBL/GenBank/DDBJ whole genome shotgun (WGS) entry which is preliminary data.</text>
</comment>
<name>A0AAW2CW11_9ROSI</name>
<evidence type="ECO:0000313" key="2">
    <source>
        <dbReference type="Proteomes" id="UP001459277"/>
    </source>
</evidence>
<proteinExistence type="predicted"/>
<organism evidence="1 2">
    <name type="scientific">Lithocarpus litseifolius</name>
    <dbReference type="NCBI Taxonomy" id="425828"/>
    <lineage>
        <taxon>Eukaryota</taxon>
        <taxon>Viridiplantae</taxon>
        <taxon>Streptophyta</taxon>
        <taxon>Embryophyta</taxon>
        <taxon>Tracheophyta</taxon>
        <taxon>Spermatophyta</taxon>
        <taxon>Magnoliopsida</taxon>
        <taxon>eudicotyledons</taxon>
        <taxon>Gunneridae</taxon>
        <taxon>Pentapetalae</taxon>
        <taxon>rosids</taxon>
        <taxon>fabids</taxon>
        <taxon>Fagales</taxon>
        <taxon>Fagaceae</taxon>
        <taxon>Lithocarpus</taxon>
    </lineage>
</organism>
<keyword evidence="2" id="KW-1185">Reference proteome</keyword>
<reference evidence="1 2" key="1">
    <citation type="submission" date="2024-01" db="EMBL/GenBank/DDBJ databases">
        <title>A telomere-to-telomere, gap-free genome of sweet tea (Lithocarpus litseifolius).</title>
        <authorList>
            <person name="Zhou J."/>
        </authorList>
    </citation>
    <scope>NUCLEOTIDE SEQUENCE [LARGE SCALE GENOMIC DNA]</scope>
    <source>
        <strain evidence="1">Zhou-2022a</strain>
        <tissue evidence="1">Leaf</tissue>
    </source>
</reference>
<protein>
    <recommendedName>
        <fullName evidence="3">Bacterial surface antigen (D15) domain-containing protein</fullName>
    </recommendedName>
</protein>
<gene>
    <name evidence="1" type="ORF">SO802_015106</name>
</gene>
<sequence length="459" mass="50523">MSVERSFEAWEEVQRHGQDFADRLAQGFTGLIQSHITPPSFPWPNPHHSKPFDLEFPTQTTDFLDIGNRIGQAGADFGAGLNGLLQQFFRRLPVLFRQEAEVAAVAVDVNCSSRLRSDVGIVTERDLGLLTERLRDMGFVENIDGGGDELVDDDEAGGFNLRSAALLGRPQPQGIINITSTYDSRTHDIEGSLVARGDLWRLESSHGSSSSGNDYSSLFLVQLGPVLFVRDTTLLLPVHLSKQHLLWYGYDRKNGMHSLCPAVWSKHRRWLLMSMLCLNPLACSFVDLQFPNGQLTYVSGEGLTTSAFLPLCGGLLQAQGQYPGEMRFSFSCKNKWGTRVTPMVQWPDKSFTLGLAQALAWQRSGLMVRPTFQFSLCPTFGGSNPGLRAELIHSVKEQLSLILGCAFVTHPSAFASISLGRSKWNGNVGNSGIVVRVDTPLSSVGRPSFSVQINCGIEF</sequence>
<dbReference type="PANTHER" id="PTHR34541:SF2">
    <property type="entry name" value="OS01G0729900 PROTEIN"/>
    <property type="match status" value="1"/>
</dbReference>
<dbReference type="PANTHER" id="PTHR34541">
    <property type="entry name" value="OS01G0729900 PROTEIN"/>
    <property type="match status" value="1"/>
</dbReference>
<dbReference type="AlphaFoldDB" id="A0AAW2CW11"/>
<dbReference type="Proteomes" id="UP001459277">
    <property type="component" value="Unassembled WGS sequence"/>
</dbReference>